<feature type="transmembrane region" description="Helical" evidence="3">
    <location>
        <begin position="26"/>
        <end position="45"/>
    </location>
</feature>
<feature type="compositionally biased region" description="Polar residues" evidence="2">
    <location>
        <begin position="418"/>
        <end position="436"/>
    </location>
</feature>
<evidence type="ECO:0008006" key="6">
    <source>
        <dbReference type="Google" id="ProtNLM"/>
    </source>
</evidence>
<feature type="region of interest" description="Disordered" evidence="2">
    <location>
        <begin position="525"/>
        <end position="553"/>
    </location>
</feature>
<dbReference type="AlphaFoldDB" id="A0A1X4JML8"/>
<evidence type="ECO:0000313" key="5">
    <source>
        <dbReference type="Proteomes" id="UP000193588"/>
    </source>
</evidence>
<feature type="compositionally biased region" description="Low complexity" evidence="2">
    <location>
        <begin position="373"/>
        <end position="412"/>
    </location>
</feature>
<evidence type="ECO:0000313" key="4">
    <source>
        <dbReference type="EMBL" id="OSP90014.1"/>
    </source>
</evidence>
<dbReference type="Pfam" id="PF19258">
    <property type="entry name" value="KxYKxGKxW_sig"/>
    <property type="match status" value="1"/>
</dbReference>
<sequence>MLVLERAQGHGEGTTRFKMYKDGKRWVTRGLTVAGVALVVGAPVATATMQLASVSTTYAQTVTSRQLTATETDQISRLQSVMDSYSFVRSIALDGLNWQDDLTAAYNNATQMIQTIQSGEFTHANGVQTEGTTFSDQQVTNAVNRVEDYALAIEVADIRAHHAGWYAEVVNGQKFSDIHYDVLTSYAPGAQDGFVWMKPLLLEIINGNRAETNNQTNVVTSSAVDAQPANVAGSDYYDNTAAKSSAVDSALSVQESSAVDSALSVQESSAVGSALSVQESSAVDSALSVQESSAVDSALSVQESSAVGSALSVQESSAVGSALSVQESSAVGSALSVQESSAVDSALSVQESSAVGSALSVQESSAVGDPVVSAGVSGKSSTISSASNASAGSSSLVEGPTSSATSSTTTTADVERSANASHRVTTSNNTSFTNHGQVGDDVSASTHLMTSQSVAPVLSAKAVALDTLPTVMASDAGQTTRQVATIPSSSVMVSSGTTAVVSSATSSTTVSATSSAASSSVVSATSSSATTQNVASNNGGTPASTTAPNVAGNNAPAAAPVKNAAVDDGATVQAGVNTAGNDATSHLNDTQFSLNDNTQVLGTILSTIIAIASGIAFKIVRSRKGAHASENGEFDEEDEQLFDMVAKLKNFIK</sequence>
<keyword evidence="3" id="KW-0472">Membrane</keyword>
<dbReference type="NCBIfam" id="TIGR03715">
    <property type="entry name" value="KxYKxGKxW"/>
    <property type="match status" value="1"/>
</dbReference>
<comment type="caution">
    <text evidence="4">The sequence shown here is derived from an EMBL/GenBank/DDBJ whole genome shotgun (WGS) entry which is preliminary data.</text>
</comment>
<accession>A0A1X4JML8</accession>
<dbReference type="Proteomes" id="UP000193588">
    <property type="component" value="Unassembled WGS sequence"/>
</dbReference>
<evidence type="ECO:0000256" key="1">
    <source>
        <dbReference type="ARBA" id="ARBA00022729"/>
    </source>
</evidence>
<reference evidence="4 5" key="1">
    <citation type="submission" date="2017-04" db="EMBL/GenBank/DDBJ databases">
        <title>The genome sequence of Weissella cibaria isolated from wild Drosophila.</title>
        <authorList>
            <person name="Ricks N.J."/>
            <person name="Carroll C."/>
            <person name="Walters A."/>
            <person name="Newell P.D."/>
            <person name="Chaston J.M."/>
        </authorList>
    </citation>
    <scope>NUCLEOTIDE SEQUENCE [LARGE SCALE GENOMIC DNA]</scope>
    <source>
        <strain evidence="4 5">DmW_103</strain>
    </source>
</reference>
<evidence type="ECO:0000256" key="2">
    <source>
        <dbReference type="SAM" id="MobiDB-lite"/>
    </source>
</evidence>
<protein>
    <recommendedName>
        <fullName evidence="6">KxYKxGKxW signal peptide</fullName>
    </recommendedName>
</protein>
<feature type="compositionally biased region" description="Low complexity" evidence="2">
    <location>
        <begin position="525"/>
        <end position="536"/>
    </location>
</feature>
<name>A0A1X4JML8_9LACO</name>
<proteinExistence type="predicted"/>
<dbReference type="EMBL" id="NDXJ01000004">
    <property type="protein sequence ID" value="OSP90014.1"/>
    <property type="molecule type" value="Genomic_DNA"/>
</dbReference>
<keyword evidence="3" id="KW-0812">Transmembrane</keyword>
<keyword evidence="1" id="KW-0732">Signal</keyword>
<organism evidence="4 5">
    <name type="scientific">Weissella cibaria</name>
    <dbReference type="NCBI Taxonomy" id="137591"/>
    <lineage>
        <taxon>Bacteria</taxon>
        <taxon>Bacillati</taxon>
        <taxon>Bacillota</taxon>
        <taxon>Bacilli</taxon>
        <taxon>Lactobacillales</taxon>
        <taxon>Lactobacillaceae</taxon>
        <taxon>Weissella</taxon>
    </lineage>
</organism>
<evidence type="ECO:0000256" key="3">
    <source>
        <dbReference type="SAM" id="Phobius"/>
    </source>
</evidence>
<gene>
    <name evidence="4" type="ORF">B9D04_02725</name>
</gene>
<keyword evidence="3" id="KW-1133">Transmembrane helix</keyword>
<feature type="region of interest" description="Disordered" evidence="2">
    <location>
        <begin position="371"/>
        <end position="438"/>
    </location>
</feature>
<dbReference type="InterPro" id="IPR022263">
    <property type="entry name" value="KxYKxGKxW"/>
</dbReference>
<feature type="compositionally biased region" description="Polar residues" evidence="2">
    <location>
        <begin position="537"/>
        <end position="546"/>
    </location>
</feature>